<dbReference type="SUPFAM" id="SSF51735">
    <property type="entry name" value="NAD(P)-binding Rossmann-fold domains"/>
    <property type="match status" value="1"/>
</dbReference>
<organism evidence="2 3">
    <name type="scientific">Pseudomarimonas salicorniae</name>
    <dbReference type="NCBI Taxonomy" id="2933270"/>
    <lineage>
        <taxon>Bacteria</taxon>
        <taxon>Pseudomonadati</taxon>
        <taxon>Pseudomonadota</taxon>
        <taxon>Gammaproteobacteria</taxon>
        <taxon>Lysobacterales</taxon>
        <taxon>Lysobacteraceae</taxon>
        <taxon>Pseudomarimonas</taxon>
    </lineage>
</organism>
<proteinExistence type="predicted"/>
<dbReference type="Gene3D" id="3.40.50.720">
    <property type="entry name" value="NAD(P)-binding Rossmann-like Domain"/>
    <property type="match status" value="1"/>
</dbReference>
<accession>A0ABT0GIT6</accession>
<name>A0ABT0GIT6_9GAMM</name>
<sequence>MKRLLVTGATGFVGQWVTRCLSTDARHQFEVVPMPTLDIRNLEAVVDAVSEIRPNAVLHLAAQSFVPRSFEAPRETLEINLFGTLNLLQALQRVAFPGRMLFVSSGDVFGRVPDAALPVNEAWQAEPRNPYAVSKLAAEKLCLQWHHSEGMDVCIARPFNHVGPGQDDRFVLPSLARQVAEISSGAREPIVEAGDIDVSRDFTDVRDVVEAYAAILTLGVSGRTYLIGSGRERSIRELLVRMCELEGVEVKIHQDPRRMRPSEQRRMVADPRLLYEDTGWRPQTPMDVTLRDILDYARKD</sequence>
<dbReference type="RefSeq" id="WP_248209704.1">
    <property type="nucleotide sequence ID" value="NZ_JALNMH010000010.1"/>
</dbReference>
<keyword evidence="3" id="KW-1185">Reference proteome</keyword>
<comment type="caution">
    <text evidence="2">The sequence shown here is derived from an EMBL/GenBank/DDBJ whole genome shotgun (WGS) entry which is preliminary data.</text>
</comment>
<evidence type="ECO:0000313" key="3">
    <source>
        <dbReference type="Proteomes" id="UP001431449"/>
    </source>
</evidence>
<keyword evidence="2" id="KW-0456">Lyase</keyword>
<dbReference type="EMBL" id="JALNMH010000010">
    <property type="protein sequence ID" value="MCK7594457.1"/>
    <property type="molecule type" value="Genomic_DNA"/>
</dbReference>
<dbReference type="Pfam" id="PF16363">
    <property type="entry name" value="GDP_Man_Dehyd"/>
    <property type="match status" value="1"/>
</dbReference>
<dbReference type="GO" id="GO:0008446">
    <property type="term" value="F:GDP-mannose 4,6-dehydratase activity"/>
    <property type="evidence" value="ECO:0007669"/>
    <property type="project" value="UniProtKB-EC"/>
</dbReference>
<dbReference type="Gene3D" id="3.90.25.10">
    <property type="entry name" value="UDP-galactose 4-epimerase, domain 1"/>
    <property type="match status" value="1"/>
</dbReference>
<dbReference type="InterPro" id="IPR036291">
    <property type="entry name" value="NAD(P)-bd_dom_sf"/>
</dbReference>
<dbReference type="PANTHER" id="PTHR43000">
    <property type="entry name" value="DTDP-D-GLUCOSE 4,6-DEHYDRATASE-RELATED"/>
    <property type="match status" value="1"/>
</dbReference>
<protein>
    <submittedName>
        <fullName evidence="2">GDP-mannose 4,6-dehydratase</fullName>
        <ecNumber evidence="2">4.2.1.47</ecNumber>
    </submittedName>
</protein>
<reference evidence="2" key="1">
    <citation type="submission" date="2022-04" db="EMBL/GenBank/DDBJ databases">
        <title>Lysobacter sp. CAU 1642 isolated from sea sand.</title>
        <authorList>
            <person name="Kim W."/>
        </authorList>
    </citation>
    <scope>NUCLEOTIDE SEQUENCE</scope>
    <source>
        <strain evidence="2">CAU 1642</strain>
    </source>
</reference>
<evidence type="ECO:0000259" key="1">
    <source>
        <dbReference type="Pfam" id="PF16363"/>
    </source>
</evidence>
<feature type="domain" description="NAD(P)-binding" evidence="1">
    <location>
        <begin position="34"/>
        <end position="292"/>
    </location>
</feature>
<gene>
    <name evidence="2" type="ORF">M0G41_12340</name>
</gene>
<dbReference type="Proteomes" id="UP001431449">
    <property type="component" value="Unassembled WGS sequence"/>
</dbReference>
<dbReference type="InterPro" id="IPR016040">
    <property type="entry name" value="NAD(P)-bd_dom"/>
</dbReference>
<dbReference type="EC" id="4.2.1.47" evidence="2"/>
<evidence type="ECO:0000313" key="2">
    <source>
        <dbReference type="EMBL" id="MCK7594457.1"/>
    </source>
</evidence>